<accession>A0ABU0KTZ6</accession>
<feature type="transmembrane region" description="Helical" evidence="9">
    <location>
        <begin position="61"/>
        <end position="87"/>
    </location>
</feature>
<evidence type="ECO:0000256" key="8">
    <source>
        <dbReference type="RuleBase" id="RU003943"/>
    </source>
</evidence>
<protein>
    <submittedName>
        <fullName evidence="10">Manganese/zinc/iron transport system permease protein</fullName>
    </submittedName>
</protein>
<keyword evidence="5 8" id="KW-0812">Transmembrane</keyword>
<evidence type="ECO:0000256" key="3">
    <source>
        <dbReference type="ARBA" id="ARBA00022448"/>
    </source>
</evidence>
<feature type="transmembrane region" description="Helical" evidence="9">
    <location>
        <begin position="254"/>
        <end position="273"/>
    </location>
</feature>
<feature type="transmembrane region" description="Helical" evidence="9">
    <location>
        <begin position="366"/>
        <end position="385"/>
    </location>
</feature>
<evidence type="ECO:0000256" key="5">
    <source>
        <dbReference type="ARBA" id="ARBA00022692"/>
    </source>
</evidence>
<comment type="caution">
    <text evidence="10">The sequence shown here is derived from an EMBL/GenBank/DDBJ whole genome shotgun (WGS) entry which is preliminary data.</text>
</comment>
<organism evidence="10 11">
    <name type="scientific">Paenibacillus brasilensis</name>
    <dbReference type="NCBI Taxonomy" id="128574"/>
    <lineage>
        <taxon>Bacteria</taxon>
        <taxon>Bacillati</taxon>
        <taxon>Bacillota</taxon>
        <taxon>Bacilli</taxon>
        <taxon>Bacillales</taxon>
        <taxon>Paenibacillaceae</taxon>
        <taxon>Paenibacillus</taxon>
    </lineage>
</organism>
<evidence type="ECO:0000313" key="11">
    <source>
        <dbReference type="Proteomes" id="UP001242811"/>
    </source>
</evidence>
<keyword evidence="6 9" id="KW-1133">Transmembrane helix</keyword>
<dbReference type="InterPro" id="IPR001626">
    <property type="entry name" value="ABC_TroCD"/>
</dbReference>
<sequence>MDFAATFAISALIRYSRIKSDSAIAAVLSVFFGFGIMLLTEIQHSGAGNQSGLDKFLFGQAAAMVWSDVYTMAAISVVLIGICILFFKEFKLLSFDPGFARGLGFPVGLLDKLLMLLIVILTGMLVAGGCSIVGCFLVLRKMAMIGDAISHAVLPGIVIAFLISGSRDSVWMMFGAAALGLLTVYLIQLFQQGGLQSDAAIGVVFTTLFAIGVLLVSVFASNVHLDMDHVLYGEIAYMPWNTLEIAGVDVGPRAVWTTGMMFLINMLVVWGFFKQFKITSFDPALAASLGIPVVFFHYLLMSLVSLTTVASFESVGAILVVGMLVVPPLTAYLLTEKLSHMIVYSVGFGAISSVAGFYTASMLDASIAACMLCVSGVLLLIAFLFSPSHGVVWQKWLQQRGMVGEERH</sequence>
<evidence type="ECO:0000256" key="2">
    <source>
        <dbReference type="ARBA" id="ARBA00008034"/>
    </source>
</evidence>
<keyword evidence="7 9" id="KW-0472">Membrane</keyword>
<evidence type="ECO:0000256" key="1">
    <source>
        <dbReference type="ARBA" id="ARBA00004651"/>
    </source>
</evidence>
<dbReference type="Gene3D" id="1.10.3470.10">
    <property type="entry name" value="ABC transporter involved in vitamin B12 uptake, BtuC"/>
    <property type="match status" value="2"/>
</dbReference>
<dbReference type="EMBL" id="JAUSWA010000004">
    <property type="protein sequence ID" value="MDQ0492907.1"/>
    <property type="molecule type" value="Genomic_DNA"/>
</dbReference>
<name>A0ABU0KTZ6_9BACL</name>
<feature type="transmembrane region" description="Helical" evidence="9">
    <location>
        <begin position="145"/>
        <end position="163"/>
    </location>
</feature>
<feature type="transmembrane region" description="Helical" evidence="9">
    <location>
        <begin position="199"/>
        <end position="220"/>
    </location>
</feature>
<dbReference type="RefSeq" id="WP_152380938.1">
    <property type="nucleotide sequence ID" value="NZ_JAUSWA010000004.1"/>
</dbReference>
<reference evidence="10 11" key="1">
    <citation type="submission" date="2023-07" db="EMBL/GenBank/DDBJ databases">
        <title>Genomic Encyclopedia of Type Strains, Phase IV (KMG-IV): sequencing the most valuable type-strain genomes for metagenomic binning, comparative biology and taxonomic classification.</title>
        <authorList>
            <person name="Goeker M."/>
        </authorList>
    </citation>
    <scope>NUCLEOTIDE SEQUENCE [LARGE SCALE GENOMIC DNA]</scope>
    <source>
        <strain evidence="10 11">DSM 14914</strain>
    </source>
</reference>
<evidence type="ECO:0000256" key="7">
    <source>
        <dbReference type="ARBA" id="ARBA00023136"/>
    </source>
</evidence>
<dbReference type="PANTHER" id="PTHR30477:SF8">
    <property type="entry name" value="METAL TRANSPORT SYSTEM MEMBRANE PROTEIN CT_070-RELATED"/>
    <property type="match status" value="1"/>
</dbReference>
<evidence type="ECO:0000256" key="6">
    <source>
        <dbReference type="ARBA" id="ARBA00022989"/>
    </source>
</evidence>
<gene>
    <name evidence="10" type="ORF">QOZ95_001057</name>
</gene>
<evidence type="ECO:0000256" key="9">
    <source>
        <dbReference type="SAM" id="Phobius"/>
    </source>
</evidence>
<evidence type="ECO:0000313" key="10">
    <source>
        <dbReference type="EMBL" id="MDQ0492907.1"/>
    </source>
</evidence>
<feature type="transmembrane region" description="Helical" evidence="9">
    <location>
        <begin position="285"/>
        <end position="309"/>
    </location>
</feature>
<comment type="similarity">
    <text evidence="2 8">Belongs to the ABC-3 integral membrane protein family.</text>
</comment>
<feature type="transmembrane region" description="Helical" evidence="9">
    <location>
        <begin position="315"/>
        <end position="334"/>
    </location>
</feature>
<dbReference type="CDD" id="cd06550">
    <property type="entry name" value="TM_ABC_iron-siderophores_like"/>
    <property type="match status" value="1"/>
</dbReference>
<dbReference type="InterPro" id="IPR037294">
    <property type="entry name" value="ABC_BtuC-like"/>
</dbReference>
<proteinExistence type="inferred from homology"/>
<feature type="transmembrane region" description="Helical" evidence="9">
    <location>
        <begin position="113"/>
        <end position="138"/>
    </location>
</feature>
<feature type="transmembrane region" description="Helical" evidence="9">
    <location>
        <begin position="341"/>
        <end position="360"/>
    </location>
</feature>
<dbReference type="Pfam" id="PF00950">
    <property type="entry name" value="ABC-3"/>
    <property type="match status" value="1"/>
</dbReference>
<comment type="subcellular location">
    <subcellularLocation>
        <location evidence="1 8">Cell membrane</location>
        <topology evidence="1 8">Multi-pass membrane protein</topology>
    </subcellularLocation>
</comment>
<keyword evidence="3 8" id="KW-0813">Transport</keyword>
<dbReference type="Proteomes" id="UP001242811">
    <property type="component" value="Unassembled WGS sequence"/>
</dbReference>
<dbReference type="PANTHER" id="PTHR30477">
    <property type="entry name" value="ABC-TRANSPORTER METAL-BINDING PROTEIN"/>
    <property type="match status" value="1"/>
</dbReference>
<evidence type="ECO:0000256" key="4">
    <source>
        <dbReference type="ARBA" id="ARBA00022475"/>
    </source>
</evidence>
<feature type="transmembrane region" description="Helical" evidence="9">
    <location>
        <begin position="22"/>
        <end position="40"/>
    </location>
</feature>
<keyword evidence="11" id="KW-1185">Reference proteome</keyword>
<dbReference type="SUPFAM" id="SSF81345">
    <property type="entry name" value="ABC transporter involved in vitamin B12 uptake, BtuC"/>
    <property type="match status" value="2"/>
</dbReference>
<feature type="transmembrane region" description="Helical" evidence="9">
    <location>
        <begin position="169"/>
        <end position="187"/>
    </location>
</feature>
<keyword evidence="4" id="KW-1003">Cell membrane</keyword>